<reference evidence="3 4" key="1">
    <citation type="submission" date="2019-02" db="EMBL/GenBank/DDBJ databases">
        <title>Deep-cultivation of Planctomycetes and their phenomic and genomic characterization uncovers novel biology.</title>
        <authorList>
            <person name="Wiegand S."/>
            <person name="Jogler M."/>
            <person name="Boedeker C."/>
            <person name="Pinto D."/>
            <person name="Vollmers J."/>
            <person name="Rivas-Marin E."/>
            <person name="Kohn T."/>
            <person name="Peeters S.H."/>
            <person name="Heuer A."/>
            <person name="Rast P."/>
            <person name="Oberbeckmann S."/>
            <person name="Bunk B."/>
            <person name="Jeske O."/>
            <person name="Meyerdierks A."/>
            <person name="Storesund J.E."/>
            <person name="Kallscheuer N."/>
            <person name="Luecker S."/>
            <person name="Lage O.M."/>
            <person name="Pohl T."/>
            <person name="Merkel B.J."/>
            <person name="Hornburger P."/>
            <person name="Mueller R.-W."/>
            <person name="Bruemmer F."/>
            <person name="Labrenz M."/>
            <person name="Spormann A.M."/>
            <person name="Op den Camp H."/>
            <person name="Overmann J."/>
            <person name="Amann R."/>
            <person name="Jetten M.S.M."/>
            <person name="Mascher T."/>
            <person name="Medema M.H."/>
            <person name="Devos D.P."/>
            <person name="Kaster A.-K."/>
            <person name="Ovreas L."/>
            <person name="Rohde M."/>
            <person name="Galperin M.Y."/>
            <person name="Jogler C."/>
        </authorList>
    </citation>
    <scope>NUCLEOTIDE SEQUENCE [LARGE SCALE GENOMIC DNA]</scope>
    <source>
        <strain evidence="3 4">SV_7m_r</strain>
    </source>
</reference>
<name>A0A517SVE9_9BACT</name>
<organism evidence="3 4">
    <name type="scientific">Stieleria bergensis</name>
    <dbReference type="NCBI Taxonomy" id="2528025"/>
    <lineage>
        <taxon>Bacteria</taxon>
        <taxon>Pseudomonadati</taxon>
        <taxon>Planctomycetota</taxon>
        <taxon>Planctomycetia</taxon>
        <taxon>Pirellulales</taxon>
        <taxon>Pirellulaceae</taxon>
        <taxon>Stieleria</taxon>
    </lineage>
</organism>
<feature type="transmembrane region" description="Helical" evidence="2">
    <location>
        <begin position="82"/>
        <end position="103"/>
    </location>
</feature>
<sequence>MIGMSDHPEQNPYRPVDLSENPPSESSTWPEFHRTYQKEWLRWRRRCHLISFASLLMCGGFAWPIIAGWIDGLTLGVFQSLSIASMLLAITTFVFGPISWFWLRKTRQTLKERSAAKEGNGNTPAKSFELGKDHPIDG</sequence>
<accession>A0A517SVE9</accession>
<dbReference type="Proteomes" id="UP000315003">
    <property type="component" value="Chromosome"/>
</dbReference>
<keyword evidence="2" id="KW-0812">Transmembrane</keyword>
<dbReference type="EMBL" id="CP036272">
    <property type="protein sequence ID" value="QDT60105.1"/>
    <property type="molecule type" value="Genomic_DNA"/>
</dbReference>
<gene>
    <name evidence="3" type="ORF">SV7mr_26220</name>
</gene>
<evidence type="ECO:0000313" key="4">
    <source>
        <dbReference type="Proteomes" id="UP000315003"/>
    </source>
</evidence>
<keyword evidence="4" id="KW-1185">Reference proteome</keyword>
<dbReference type="AlphaFoldDB" id="A0A517SVE9"/>
<keyword evidence="2" id="KW-1133">Transmembrane helix</keyword>
<proteinExistence type="predicted"/>
<feature type="region of interest" description="Disordered" evidence="1">
    <location>
        <begin position="1"/>
        <end position="27"/>
    </location>
</feature>
<protein>
    <submittedName>
        <fullName evidence="3">Uncharacterized protein</fullName>
    </submittedName>
</protein>
<evidence type="ECO:0000313" key="3">
    <source>
        <dbReference type="EMBL" id="QDT60105.1"/>
    </source>
</evidence>
<feature type="transmembrane region" description="Helical" evidence="2">
    <location>
        <begin position="49"/>
        <end position="70"/>
    </location>
</feature>
<evidence type="ECO:0000256" key="2">
    <source>
        <dbReference type="SAM" id="Phobius"/>
    </source>
</evidence>
<keyword evidence="2" id="KW-0472">Membrane</keyword>
<evidence type="ECO:0000256" key="1">
    <source>
        <dbReference type="SAM" id="MobiDB-lite"/>
    </source>
</evidence>
<feature type="region of interest" description="Disordered" evidence="1">
    <location>
        <begin position="113"/>
        <end position="138"/>
    </location>
</feature>
<feature type="compositionally biased region" description="Basic and acidic residues" evidence="1">
    <location>
        <begin position="129"/>
        <end position="138"/>
    </location>
</feature>